<evidence type="ECO:0000313" key="1">
    <source>
        <dbReference type="EMBL" id="TVT21260.1"/>
    </source>
</evidence>
<sequence>MVIWAIEQIRDPVTDEDLEQKLGEWLAVDYCLFSLSEFTEPVVEELLTQIRDWLSAVNSQRLAEGRLELRPSLS</sequence>
<dbReference type="OrthoDB" id="3697054at2"/>
<dbReference type="Proteomes" id="UP000318578">
    <property type="component" value="Unassembled WGS sequence"/>
</dbReference>
<gene>
    <name evidence="1" type="ORF">FNH06_17865</name>
</gene>
<keyword evidence="2" id="KW-1185">Reference proteome</keyword>
<dbReference type="AlphaFoldDB" id="A0A558AAF8"/>
<evidence type="ECO:0000313" key="2">
    <source>
        <dbReference type="Proteomes" id="UP000318578"/>
    </source>
</evidence>
<protein>
    <submittedName>
        <fullName evidence="1">Uncharacterized protein</fullName>
    </submittedName>
</protein>
<dbReference type="RefSeq" id="WP_144639817.1">
    <property type="nucleotide sequence ID" value="NZ_BNAX01000010.1"/>
</dbReference>
<organism evidence="1 2">
    <name type="scientific">Amycolatopsis acidiphila</name>
    <dbReference type="NCBI Taxonomy" id="715473"/>
    <lineage>
        <taxon>Bacteria</taxon>
        <taxon>Bacillati</taxon>
        <taxon>Actinomycetota</taxon>
        <taxon>Actinomycetes</taxon>
        <taxon>Pseudonocardiales</taxon>
        <taxon>Pseudonocardiaceae</taxon>
        <taxon>Amycolatopsis</taxon>
    </lineage>
</organism>
<comment type="caution">
    <text evidence="1">The sequence shown here is derived from an EMBL/GenBank/DDBJ whole genome shotgun (WGS) entry which is preliminary data.</text>
</comment>
<dbReference type="EMBL" id="VJZA01000028">
    <property type="protein sequence ID" value="TVT21260.1"/>
    <property type="molecule type" value="Genomic_DNA"/>
</dbReference>
<proteinExistence type="predicted"/>
<name>A0A558AAF8_9PSEU</name>
<accession>A0A558AAF8</accession>
<reference evidence="1 2" key="1">
    <citation type="submission" date="2019-07" db="EMBL/GenBank/DDBJ databases">
        <title>New species of Amycolatopsis and Streptomyces.</title>
        <authorList>
            <person name="Duangmal K."/>
            <person name="Teo W.F.A."/>
            <person name="Lipun K."/>
        </authorList>
    </citation>
    <scope>NUCLEOTIDE SEQUENCE [LARGE SCALE GENOMIC DNA]</scope>
    <source>
        <strain evidence="1 2">JCM 30562</strain>
    </source>
</reference>